<protein>
    <submittedName>
        <fullName evidence="3">AAA family ATPase</fullName>
    </submittedName>
</protein>
<evidence type="ECO:0000313" key="4">
    <source>
        <dbReference type="Proteomes" id="UP000316406"/>
    </source>
</evidence>
<dbReference type="GO" id="GO:0000731">
    <property type="term" value="P:DNA synthesis involved in DNA repair"/>
    <property type="evidence" value="ECO:0007669"/>
    <property type="project" value="TreeGrafter"/>
</dbReference>
<dbReference type="GO" id="GO:0016887">
    <property type="term" value="F:ATP hydrolysis activity"/>
    <property type="evidence" value="ECO:0007669"/>
    <property type="project" value="InterPro"/>
</dbReference>
<dbReference type="AlphaFoldDB" id="A0A556CKL4"/>
<feature type="domain" description="ATPase AAA-type core" evidence="2">
    <location>
        <begin position="97"/>
        <end position="160"/>
    </location>
</feature>
<dbReference type="InterPro" id="IPR027417">
    <property type="entry name" value="P-loop_NTPase"/>
</dbReference>
<dbReference type="EMBL" id="VLTK01000003">
    <property type="protein sequence ID" value="TSI17971.1"/>
    <property type="molecule type" value="Genomic_DNA"/>
</dbReference>
<gene>
    <name evidence="3" type="ORF">FO013_07300</name>
</gene>
<accession>A0A556CKL4</accession>
<dbReference type="GO" id="GO:0006302">
    <property type="term" value="P:double-strand break repair"/>
    <property type="evidence" value="ECO:0007669"/>
    <property type="project" value="TreeGrafter"/>
</dbReference>
<name>A0A556CKL4_BREAU</name>
<dbReference type="SUPFAM" id="SSF52540">
    <property type="entry name" value="P-loop containing nucleoside triphosphate hydrolases"/>
    <property type="match status" value="1"/>
</dbReference>
<proteinExistence type="predicted"/>
<dbReference type="GO" id="GO:0005524">
    <property type="term" value="F:ATP binding"/>
    <property type="evidence" value="ECO:0007669"/>
    <property type="project" value="InterPro"/>
</dbReference>
<keyword evidence="1" id="KW-0742">SOS response</keyword>
<evidence type="ECO:0000313" key="3">
    <source>
        <dbReference type="EMBL" id="TSI17971.1"/>
    </source>
</evidence>
<dbReference type="OrthoDB" id="104167at2"/>
<reference evidence="3 4" key="1">
    <citation type="submission" date="2019-07" db="EMBL/GenBank/DDBJ databases">
        <title>Draft genome sequence of Brevibacterium aurantiacum XU54 isolated from Xinjiang China.</title>
        <authorList>
            <person name="Xu X."/>
        </authorList>
    </citation>
    <scope>NUCLEOTIDE SEQUENCE [LARGE SCALE GENOMIC DNA]</scope>
    <source>
        <strain evidence="3 4">XU54</strain>
    </source>
</reference>
<sequence length="504" mass="55593">MPPVIMNRRVDPGIPIHLASISRAALVQGIDSSGQQLHVGSPQRSGNVGQQVETILDQQRSLVVVLYSERGHQVRIRSVHFEAFKSLYDFTTDLDDLTVITGANGSGKSNLVDGLVFISNAYSHGLELAVSHGGGYENLAHRRTRRAKRPIRLTVEVELASEEVAEGLRYSGRRNRARDDDKTRSSAPPLIVRHDFAFRAVSQTLTADFEVTQESLAVLNMDGRILATIVRGGDGRITVKRVDDSQSNADLLDDILFLYERDGLLAEVKPDPSDLIVGKAFFIDIFGQVSRFLASIRVFQLSPHTSRLPGVASPRAQLELHGENLPGAADFLRRNHNEAWTNVESAMRTIMPTLEGVSIAYTEDRRISVQFRERGVGRPWNSSEVSDGTIQAFALLVAIFDPRASILVIEELENALHPWILRQLLQICQESPRQILLTSHSPVLLTAVPPGSVNLMWLEEGRSQIAQLATMDSEIADQVLDGEITIFELLDSGAVEQSLPRGLG</sequence>
<dbReference type="Gene3D" id="3.40.50.300">
    <property type="entry name" value="P-loop containing nucleotide triphosphate hydrolases"/>
    <property type="match status" value="2"/>
</dbReference>
<dbReference type="Pfam" id="PF13304">
    <property type="entry name" value="AAA_21"/>
    <property type="match status" value="2"/>
</dbReference>
<keyword evidence="4" id="KW-1185">Reference proteome</keyword>
<dbReference type="GO" id="GO:0009432">
    <property type="term" value="P:SOS response"/>
    <property type="evidence" value="ECO:0007669"/>
    <property type="project" value="UniProtKB-KW"/>
</dbReference>
<dbReference type="PANTHER" id="PTHR32182:SF22">
    <property type="entry name" value="ATP-DEPENDENT ENDONUCLEASE, OLD FAMILY-RELATED"/>
    <property type="match status" value="1"/>
</dbReference>
<comment type="caution">
    <text evidence="3">The sequence shown here is derived from an EMBL/GenBank/DDBJ whole genome shotgun (WGS) entry which is preliminary data.</text>
</comment>
<dbReference type="Proteomes" id="UP000316406">
    <property type="component" value="Unassembled WGS sequence"/>
</dbReference>
<evidence type="ECO:0000259" key="2">
    <source>
        <dbReference type="Pfam" id="PF13304"/>
    </source>
</evidence>
<organism evidence="3 4">
    <name type="scientific">Brevibacterium aurantiacum</name>
    <dbReference type="NCBI Taxonomy" id="273384"/>
    <lineage>
        <taxon>Bacteria</taxon>
        <taxon>Bacillati</taxon>
        <taxon>Actinomycetota</taxon>
        <taxon>Actinomycetes</taxon>
        <taxon>Micrococcales</taxon>
        <taxon>Brevibacteriaceae</taxon>
        <taxon>Brevibacterium</taxon>
    </lineage>
</organism>
<feature type="domain" description="ATPase AAA-type core" evidence="2">
    <location>
        <begin position="304"/>
        <end position="445"/>
    </location>
</feature>
<dbReference type="InterPro" id="IPR003959">
    <property type="entry name" value="ATPase_AAA_core"/>
</dbReference>
<dbReference type="PANTHER" id="PTHR32182">
    <property type="entry name" value="DNA REPLICATION AND REPAIR PROTEIN RECF"/>
    <property type="match status" value="1"/>
</dbReference>
<evidence type="ECO:0000256" key="1">
    <source>
        <dbReference type="ARBA" id="ARBA00023236"/>
    </source>
</evidence>
<keyword evidence="1" id="KW-0227">DNA damage</keyword>